<protein>
    <submittedName>
        <fullName evidence="6">Type II secretion system protein E</fullName>
    </submittedName>
</protein>
<dbReference type="InterPro" id="IPR027417">
    <property type="entry name" value="P-loop_NTPase"/>
</dbReference>
<dbReference type="Pfam" id="PF00437">
    <property type="entry name" value="T2SSE"/>
    <property type="match status" value="1"/>
</dbReference>
<dbReference type="InterPro" id="IPR037257">
    <property type="entry name" value="T2SS_E_N_sf"/>
</dbReference>
<evidence type="ECO:0000256" key="1">
    <source>
        <dbReference type="ARBA" id="ARBA00006611"/>
    </source>
</evidence>
<feature type="compositionally biased region" description="Pro residues" evidence="4">
    <location>
        <begin position="78"/>
        <end position="91"/>
    </location>
</feature>
<feature type="domain" description="Bacterial type II secretion system protein E" evidence="5">
    <location>
        <begin position="464"/>
        <end position="478"/>
    </location>
</feature>
<gene>
    <name evidence="6" type="ORF">GCM10011521_16580</name>
</gene>
<dbReference type="PROSITE" id="PS00662">
    <property type="entry name" value="T2SP_E"/>
    <property type="match status" value="1"/>
</dbReference>
<dbReference type="InterPro" id="IPR001482">
    <property type="entry name" value="T2SS/T4SS_dom"/>
</dbReference>
<dbReference type="SUPFAM" id="SSF160246">
    <property type="entry name" value="EspE N-terminal domain-like"/>
    <property type="match status" value="1"/>
</dbReference>
<dbReference type="Gene3D" id="3.40.50.300">
    <property type="entry name" value="P-loop containing nucleotide triphosphate hydrolases"/>
    <property type="match status" value="1"/>
</dbReference>
<organism evidence="6 7">
    <name type="scientific">Arenimonas soli</name>
    <dbReference type="NCBI Taxonomy" id="2269504"/>
    <lineage>
        <taxon>Bacteria</taxon>
        <taxon>Pseudomonadati</taxon>
        <taxon>Pseudomonadota</taxon>
        <taxon>Gammaproteobacteria</taxon>
        <taxon>Lysobacterales</taxon>
        <taxon>Lysobacteraceae</taxon>
        <taxon>Arenimonas</taxon>
    </lineage>
</organism>
<dbReference type="Proteomes" id="UP000623419">
    <property type="component" value="Unassembled WGS sequence"/>
</dbReference>
<dbReference type="PANTHER" id="PTHR30258">
    <property type="entry name" value="TYPE II SECRETION SYSTEM PROTEIN GSPE-RELATED"/>
    <property type="match status" value="1"/>
</dbReference>
<dbReference type="PANTHER" id="PTHR30258:SF1">
    <property type="entry name" value="PROTEIN TRANSPORT PROTEIN HOFB HOMOLOG"/>
    <property type="match status" value="1"/>
</dbReference>
<evidence type="ECO:0000256" key="3">
    <source>
        <dbReference type="ARBA" id="ARBA00022840"/>
    </source>
</evidence>
<keyword evidence="3" id="KW-0067">ATP-binding</keyword>
<dbReference type="Gene3D" id="3.30.450.90">
    <property type="match status" value="1"/>
</dbReference>
<evidence type="ECO:0000313" key="7">
    <source>
        <dbReference type="Proteomes" id="UP000623419"/>
    </source>
</evidence>
<dbReference type="EMBL" id="BMKC01000002">
    <property type="protein sequence ID" value="GGA79046.1"/>
    <property type="molecule type" value="Genomic_DNA"/>
</dbReference>
<evidence type="ECO:0000256" key="2">
    <source>
        <dbReference type="ARBA" id="ARBA00022741"/>
    </source>
</evidence>
<comment type="similarity">
    <text evidence="1">Belongs to the GSP E family.</text>
</comment>
<comment type="caution">
    <text evidence="6">The sequence shown here is derived from an EMBL/GenBank/DDBJ whole genome shotgun (WGS) entry which is preliminary data.</text>
</comment>
<dbReference type="SUPFAM" id="SSF52540">
    <property type="entry name" value="P-loop containing nucleoside triphosphate hydrolases"/>
    <property type="match status" value="1"/>
</dbReference>
<dbReference type="Gene3D" id="3.30.300.160">
    <property type="entry name" value="Type II secretion system, protein E, N-terminal domain"/>
    <property type="match status" value="1"/>
</dbReference>
<dbReference type="Pfam" id="PF05157">
    <property type="entry name" value="MshEN"/>
    <property type="match status" value="1"/>
</dbReference>
<evidence type="ECO:0000256" key="4">
    <source>
        <dbReference type="SAM" id="MobiDB-lite"/>
    </source>
</evidence>
<dbReference type="InterPro" id="IPR007831">
    <property type="entry name" value="T2SS_GspE_N"/>
</dbReference>
<name>A0ABQ1HJ94_9GAMM</name>
<reference evidence="7" key="1">
    <citation type="journal article" date="2019" name="Int. J. Syst. Evol. Microbiol.">
        <title>The Global Catalogue of Microorganisms (GCM) 10K type strain sequencing project: providing services to taxonomists for standard genome sequencing and annotation.</title>
        <authorList>
            <consortium name="The Broad Institute Genomics Platform"/>
            <consortium name="The Broad Institute Genome Sequencing Center for Infectious Disease"/>
            <person name="Wu L."/>
            <person name="Ma J."/>
        </authorList>
    </citation>
    <scope>NUCLEOTIDE SEQUENCE [LARGE SCALE GENOMIC DNA]</scope>
    <source>
        <strain evidence="7">CGMCC 1.15905</strain>
    </source>
</reference>
<dbReference type="CDD" id="cd01129">
    <property type="entry name" value="PulE-GspE-like"/>
    <property type="match status" value="1"/>
</dbReference>
<accession>A0ABQ1HJ94</accession>
<sequence>MFIAAAIVFGRGLGGRLGKGWLGQQQGKDQAEAAHGRFRTAGPSDSIAGGTRFPAQVANVIWDKPASREARHTGSRPLPSPPMSTPAPPRSPTLITEPGALAQWLESSPTGSPWNHDDGGLEPDDWLALGDDTTEAHFHKARALGVPLVRLENLAPDQAATRLIRPEVARSLRAVPLLVRGGSVAVAMEDPGNNEALSTLDFLSRQRVHALLATPREIREAIARHYDRVEDQDIARQLGVDPTGTAVETSEQEAQRLSREKPVVRIVHGLIADAVARRASDIHLRPGENGTDVLYRIDDEMVPVRRLMRSLHPAVTSRVKVLGSMNLAEHRKPQDGRTTFTLDDGREVDLRISVLPAVYGESVVIRLLDTNESLWDLDQLGLTDDDRRRIEDVMGRSHGMFLTTGPTGCGKSTTLYAMLLELRKQRINILTIEDPVEFYIDEIQQMQVNRAAQFTFASAMRNFLRHDPDVIMVGEIRDHETAAIAVESALTGHLLLSTLHTNTAATTVTRLLDLGVEAYLLRASLLAVMSQRLVRLTCTHCKDVEDVDPHIRESLGVGPEEVFHAGRGCSHCEGLGMFKRRAVYEFMVITPRIQSLIVPGAEADKIHATALEEGMVPLTQAAVNLARQGLISLTEAWRVRAD</sequence>
<evidence type="ECO:0000259" key="5">
    <source>
        <dbReference type="PROSITE" id="PS00662"/>
    </source>
</evidence>
<proteinExistence type="inferred from homology"/>
<keyword evidence="2" id="KW-0547">Nucleotide-binding</keyword>
<feature type="region of interest" description="Disordered" evidence="4">
    <location>
        <begin position="67"/>
        <end position="95"/>
    </location>
</feature>
<evidence type="ECO:0000313" key="6">
    <source>
        <dbReference type="EMBL" id="GGA79046.1"/>
    </source>
</evidence>
<keyword evidence="7" id="KW-1185">Reference proteome</keyword>